<protein>
    <recommendedName>
        <fullName evidence="2">Ricin B lectin domain-containing protein</fullName>
    </recommendedName>
</protein>
<evidence type="ECO:0000259" key="2">
    <source>
        <dbReference type="Pfam" id="PF14200"/>
    </source>
</evidence>
<comment type="caution">
    <text evidence="3">The sequence shown here is derived from an EMBL/GenBank/DDBJ whole genome shotgun (WGS) entry which is preliminary data.</text>
</comment>
<evidence type="ECO:0000313" key="3">
    <source>
        <dbReference type="EMBL" id="RCR65958.1"/>
    </source>
</evidence>
<keyword evidence="1" id="KW-0732">Signal</keyword>
<keyword evidence="4" id="KW-1185">Reference proteome</keyword>
<dbReference type="SUPFAM" id="SSF50370">
    <property type="entry name" value="Ricin B-like lectins"/>
    <property type="match status" value="3"/>
</dbReference>
<gene>
    <name evidence="3" type="ORF">DUE52_29510</name>
</gene>
<name>A0A368JE52_9BACT</name>
<dbReference type="Gene3D" id="2.80.10.50">
    <property type="match status" value="3"/>
</dbReference>
<dbReference type="CDD" id="cd00161">
    <property type="entry name" value="beta-trefoil_Ricin-like"/>
    <property type="match status" value="3"/>
</dbReference>
<proteinExistence type="predicted"/>
<dbReference type="NCBIfam" id="TIGR01643">
    <property type="entry name" value="YD_repeat_2x"/>
    <property type="match status" value="1"/>
</dbReference>
<feature type="domain" description="Ricin B lectin" evidence="2">
    <location>
        <begin position="987"/>
        <end position="1052"/>
    </location>
</feature>
<reference evidence="3 4" key="1">
    <citation type="submission" date="2018-07" db="EMBL/GenBank/DDBJ databases">
        <title>Genome analysis of Larkinella rosea.</title>
        <authorList>
            <person name="Zhou Z."/>
            <person name="Wang G."/>
        </authorList>
    </citation>
    <scope>NUCLEOTIDE SEQUENCE [LARGE SCALE GENOMIC DNA]</scope>
    <source>
        <strain evidence="4">zzj9</strain>
    </source>
</reference>
<organism evidence="3 4">
    <name type="scientific">Larkinella punicea</name>
    <dbReference type="NCBI Taxonomy" id="2315727"/>
    <lineage>
        <taxon>Bacteria</taxon>
        <taxon>Pseudomonadati</taxon>
        <taxon>Bacteroidota</taxon>
        <taxon>Cytophagia</taxon>
        <taxon>Cytophagales</taxon>
        <taxon>Spirosomataceae</taxon>
        <taxon>Larkinella</taxon>
    </lineage>
</organism>
<feature type="domain" description="Ricin B lectin" evidence="2">
    <location>
        <begin position="1217"/>
        <end position="1285"/>
    </location>
</feature>
<dbReference type="OrthoDB" id="9814627at2"/>
<dbReference type="EMBL" id="QOWE01000033">
    <property type="protein sequence ID" value="RCR65958.1"/>
    <property type="molecule type" value="Genomic_DNA"/>
</dbReference>
<dbReference type="Proteomes" id="UP000253383">
    <property type="component" value="Unassembled WGS sequence"/>
</dbReference>
<accession>A0A368JE52</accession>
<feature type="chain" id="PRO_5016977569" description="Ricin B lectin domain-containing protein" evidence="1">
    <location>
        <begin position="21"/>
        <end position="1517"/>
    </location>
</feature>
<dbReference type="Pfam" id="PF14200">
    <property type="entry name" value="RicinB_lectin_2"/>
    <property type="match status" value="2"/>
</dbReference>
<dbReference type="InterPro" id="IPR006530">
    <property type="entry name" value="YD"/>
</dbReference>
<dbReference type="RefSeq" id="WP_114409696.1">
    <property type="nucleotide sequence ID" value="NZ_QOWE01000033.1"/>
</dbReference>
<evidence type="ECO:0000313" key="4">
    <source>
        <dbReference type="Proteomes" id="UP000253383"/>
    </source>
</evidence>
<dbReference type="PROSITE" id="PS50231">
    <property type="entry name" value="RICIN_B_LECTIN"/>
    <property type="match status" value="1"/>
</dbReference>
<sequence length="1517" mass="165858">MKRFLLVALLLFTTIDAAKAQGQVPNLRPSLSPQSPNVASLGRFGEHPVSLNTGIPSITVPVFDISAGQVRVPVSFDYHAGGHKVTDQASWVGLGWALNTGGVISRSVTGRPDELSDILYWPGVHPTLDPNVSGNTACDNIFNFFEQYNNRVYDSGYDVFNLTFPGGRTLKFVLIPDGTGSVATTMPFERVKINFIQSQTGTITGFTVTDEDGIVYTFDQTESVAFNNGSGQLSYTSAWQLSKIQGNRPDDLVQFYYTSVSHTSTTDIVDTQTIVDQTSGDCSSAFLGNQNFTSAAVSTYHTTRQLQEIVFPGGKLTFSPEVANRADIPGLKALDYIDVYGFNIISNTFQRIKRIDLQQGYFPATQPQNYGYLNAPLKLNAVLMQDINNGIISKYLFEYNMTQNLPGTQSRSRDVWGYFNGANNPTTLIPAQTVNLYGTAGYMGSTTIGGANRSCSEPHMQAWILNKVTYPTGGHSRFFYESNRYFDPGTNAIQLAGGLRVNRIETQASANDPLKVKTYRYGSGENGYGTLNVTLNKSSWSNVYSEQLPPDCRQQTRVFGSNPTSSISPFDGSPVTYPEVAEYEGTYNGSNENGKTVYTFRTSGDVTFGVGGGNSGRTYVASYHWDRGQLLTRTVYNQANQMLHRQVNTYMNPIKTELAKAGVLILKNLTYTTEWATYYSNPRTPPPCDYLRNQYAPPTYYPWPKGNIRLFRTEDYQYPAGNGNAVATSTETVYNADYQPALQTVTAADGSITVRQMRYPFDLSFPTPASGPTRGIQLLRNRGQRNVVIEEYAYRKNYSADPNPYLIGGQLNLFEENSLVPGYALPKETHRLQVMDRCCLLSSYVPLSLTNSTANKDSRYGLELTYTAYDSRANPLEYVLRNGLRTRLEWNAYNSGLVPFSVFTSETSNYNTAASLTTRYAYDVPLLGVKTTTDPNGFATRYEYDYFGRLDAIRDHDLNLLKTIDYNYANGEQNPKKLAPFSTVNSSVGSGCFLIYNTLSGKVLQTMNDNTVQQQTPVGGQTNQIWRFDQQPNGSFKLTTQNGSGQALQTNSANQGEFLRIGNYTGTTLQLWNFNETAVNSRQYRVSLSAGTTWDIEGAGAGPKAQLYGSMTNPGDFHYSQPYRFFQLLSVSCPGCSAPIPSLSANPSSICPGQTATLTASGCTGGTVTWSTGAVGNTLLVNNSGTYLATCTLNGCTSAAGQVTVQTNANCAGGDAVGNGCFVISSVYSGKAMQVMSDNTVQQQTQVVGQANQIWKFEQQGNGQYKLTSQNGSGQVASVNAAGNGELIRLAAFTNTTLQFWNFSQTAAGSGQYRVHQSAGNTWDLRSRGVDPELQLWGSVQNTSDPDYAGTYRIFRLTSVGCPTSPNCYSIRLVANGKRLSNANGTLKIQDPDDSQNGQIWKLDPVGSSTKLTTMTGTGLVIGAAGGNQTLDTELVLQSYTGQPHQHWTQQLVTDGNPGIKYGFVSNNGSFAWSSVYNWGGGNPSAPAVSDFTLKPVADLLIYGAMKWFLDSRTCPW</sequence>
<dbReference type="InterPro" id="IPR000772">
    <property type="entry name" value="Ricin_B_lectin"/>
</dbReference>
<feature type="signal peptide" evidence="1">
    <location>
        <begin position="1"/>
        <end position="20"/>
    </location>
</feature>
<dbReference type="InterPro" id="IPR035992">
    <property type="entry name" value="Ricin_B-like_lectins"/>
</dbReference>
<evidence type="ECO:0000256" key="1">
    <source>
        <dbReference type="SAM" id="SignalP"/>
    </source>
</evidence>